<protein>
    <submittedName>
        <fullName evidence="1">Uncharacterized protein</fullName>
    </submittedName>
</protein>
<organism evidence="1">
    <name type="scientific">Salmonella enterica subsp. salamae</name>
    <dbReference type="NCBI Taxonomy" id="59202"/>
    <lineage>
        <taxon>Bacteria</taxon>
        <taxon>Pseudomonadati</taxon>
        <taxon>Pseudomonadota</taxon>
        <taxon>Gammaproteobacteria</taxon>
        <taxon>Enterobacterales</taxon>
        <taxon>Enterobacteriaceae</taxon>
        <taxon>Salmonella</taxon>
    </lineage>
</organism>
<sequence length="100" mass="12192">MNKDDFLKKMNFPIEWKIYDMYPDELYFLQIKNYQEGDEQGSEHDRNGAFHWWLKRHPDKSELGLLIKLTYLDPDQFMANDVRNYIRKAKNYDCSLESSF</sequence>
<reference evidence="2" key="2">
    <citation type="submission" date="2018-07" db="EMBL/GenBank/DDBJ databases">
        <authorList>
            <consortium name="GenomeTrakr network: Whole genome sequencing for foodborne pathogen traceback"/>
        </authorList>
    </citation>
    <scope>NUCLEOTIDE SEQUENCE</scope>
    <source>
        <strain evidence="2">CFSAN001015</strain>
    </source>
</reference>
<accession>A0A5Y3XI37</accession>
<proteinExistence type="predicted"/>
<gene>
    <name evidence="2" type="ORF">AIT66_22900</name>
    <name evidence="1" type="ORF">DNU24_23155</name>
</gene>
<reference evidence="1" key="1">
    <citation type="submission" date="2018-06" db="EMBL/GenBank/DDBJ databases">
        <authorList>
            <person name="Ashton P.M."/>
            <person name="Dallman T."/>
            <person name="Nair S."/>
            <person name="De Pinna E."/>
            <person name="Peters T."/>
            <person name="Grant K."/>
        </authorList>
    </citation>
    <scope>NUCLEOTIDE SEQUENCE [LARGE SCALE GENOMIC DNA]</scope>
    <source>
        <strain evidence="1">318584</strain>
    </source>
</reference>
<name>A0A5Y3XI37_SALER</name>
<dbReference type="EMBL" id="CP074596">
    <property type="protein sequence ID" value="QVP50082.1"/>
    <property type="molecule type" value="Genomic_DNA"/>
</dbReference>
<evidence type="ECO:0000313" key="2">
    <source>
        <dbReference type="EMBL" id="QVP50082.1"/>
    </source>
</evidence>
<evidence type="ECO:0000313" key="1">
    <source>
        <dbReference type="EMBL" id="ECJ4508478.1"/>
    </source>
</evidence>
<dbReference type="AlphaFoldDB" id="A0A5Y3XI37"/>
<dbReference type="EMBL" id="AAIYKG010000039">
    <property type="protein sequence ID" value="ECJ4508478.1"/>
    <property type="molecule type" value="Genomic_DNA"/>
</dbReference>
<reference evidence="2" key="3">
    <citation type="submission" date="2021-05" db="EMBL/GenBank/DDBJ databases">
        <title>Whole genome PacBio Sequel sequence of Salmonella enterica subsp. enterica.</title>
        <authorList>
            <person name="Hoffmann M."/>
            <person name="Balkey M."/>
            <person name="Luo Y."/>
        </authorList>
    </citation>
    <scope>NUCLEOTIDE SEQUENCE</scope>
    <source>
        <strain evidence="2">CFSAN001015</strain>
    </source>
</reference>
<dbReference type="Proteomes" id="UP000839747">
    <property type="component" value="Unassembled WGS sequence"/>
</dbReference>